<keyword evidence="1" id="KW-0378">Hydrolase</keyword>
<feature type="domain" description="SH3b" evidence="4">
    <location>
        <begin position="33"/>
        <end position="95"/>
    </location>
</feature>
<organism evidence="5 6">
    <name type="scientific">Heliobacterium chlorum</name>
    <dbReference type="NCBI Taxonomy" id="2698"/>
    <lineage>
        <taxon>Bacteria</taxon>
        <taxon>Bacillati</taxon>
        <taxon>Bacillota</taxon>
        <taxon>Clostridia</taxon>
        <taxon>Eubacteriales</taxon>
        <taxon>Heliobacteriaceae</taxon>
        <taxon>Heliobacterium</taxon>
    </lineage>
</organism>
<protein>
    <submittedName>
        <fullName evidence="5">N-acetylmuramoyl-L-alanine amidase</fullName>
    </submittedName>
</protein>
<evidence type="ECO:0000313" key="5">
    <source>
        <dbReference type="EMBL" id="MBC9783006.1"/>
    </source>
</evidence>
<dbReference type="Proteomes" id="UP000617402">
    <property type="component" value="Unassembled WGS sequence"/>
</dbReference>
<dbReference type="InterPro" id="IPR002508">
    <property type="entry name" value="MurNAc-LAA_cat"/>
</dbReference>
<dbReference type="Gene3D" id="3.40.630.40">
    <property type="entry name" value="Zn-dependent exopeptidases"/>
    <property type="match status" value="1"/>
</dbReference>
<sequence length="442" mass="46662">MPTSGALGADTNGDAVPGWASSSLKTLESLKQGSTVTVNGQVVNVRRGPGVNFDIVTMVLKGKKLAVLESKEGWTKVRLDNGNTGWIADWLLAKDDSAPASSPPSASESNSPSSLLIIPPGTFGPEPKPEPTPEPITVNPAASTGPVLSNPRSWKVTIQYSANIRTSPSLQGDIVRTAAVGEVFDLGSVQDGWYQLLNGGKPGGWIASWLTTAQPTATSKPSTQPSRGSTSSTVAAVAGSLAGKTIIVDPGHGYFNTSYNVVDQGASGQGGTKEKDVVLDVSRRLASVLQSKGARVIMTRQSDKDIKGETVGDDLTYRSDLANKAKADLFVSIHNNSNSSSDIGGITTYYFNKEGMPKAGEGTRMRLAGMVQQSLVAALQRQDRSTQGANFAVLRETNMPAILIELMFLSNPEEEKLLNQGSIRQKAAEAIAAGLQRHFEQP</sequence>
<comment type="caution">
    <text evidence="5">The sequence shown here is derived from an EMBL/GenBank/DDBJ whole genome shotgun (WGS) entry which is preliminary data.</text>
</comment>
<evidence type="ECO:0000256" key="2">
    <source>
        <dbReference type="ARBA" id="ARBA00023316"/>
    </source>
</evidence>
<proteinExistence type="predicted"/>
<evidence type="ECO:0000259" key="4">
    <source>
        <dbReference type="PROSITE" id="PS51781"/>
    </source>
</evidence>
<evidence type="ECO:0000256" key="1">
    <source>
        <dbReference type="ARBA" id="ARBA00022801"/>
    </source>
</evidence>
<dbReference type="Gene3D" id="2.30.30.40">
    <property type="entry name" value="SH3 Domains"/>
    <property type="match status" value="2"/>
</dbReference>
<dbReference type="InterPro" id="IPR003646">
    <property type="entry name" value="SH3-like_bac-type"/>
</dbReference>
<dbReference type="SMART" id="SM00646">
    <property type="entry name" value="Ami_3"/>
    <property type="match status" value="1"/>
</dbReference>
<dbReference type="PANTHER" id="PTHR30404">
    <property type="entry name" value="N-ACETYLMURAMOYL-L-ALANINE AMIDASE"/>
    <property type="match status" value="1"/>
</dbReference>
<dbReference type="PROSITE" id="PS51781">
    <property type="entry name" value="SH3B"/>
    <property type="match status" value="1"/>
</dbReference>
<dbReference type="Pfam" id="PF01520">
    <property type="entry name" value="Amidase_3"/>
    <property type="match status" value="1"/>
</dbReference>
<name>A0ABR7T0A6_HELCL</name>
<feature type="region of interest" description="Disordered" evidence="3">
    <location>
        <begin position="97"/>
        <end position="148"/>
    </location>
</feature>
<dbReference type="RefSeq" id="WP_188038198.1">
    <property type="nucleotide sequence ID" value="NZ_JACVHF010000001.1"/>
</dbReference>
<keyword evidence="6" id="KW-1185">Reference proteome</keyword>
<evidence type="ECO:0000313" key="6">
    <source>
        <dbReference type="Proteomes" id="UP000617402"/>
    </source>
</evidence>
<keyword evidence="2" id="KW-0961">Cell wall biogenesis/degradation</keyword>
<dbReference type="Pfam" id="PF08239">
    <property type="entry name" value="SH3_3"/>
    <property type="match status" value="2"/>
</dbReference>
<accession>A0ABR7T0A6</accession>
<gene>
    <name evidence="5" type="ORF">H1S01_00605</name>
</gene>
<feature type="compositionally biased region" description="Low complexity" evidence="3">
    <location>
        <begin position="98"/>
        <end position="125"/>
    </location>
</feature>
<dbReference type="SMART" id="SM00287">
    <property type="entry name" value="SH3b"/>
    <property type="match status" value="2"/>
</dbReference>
<dbReference type="PANTHER" id="PTHR30404:SF0">
    <property type="entry name" value="N-ACETYLMURAMOYL-L-ALANINE AMIDASE AMIC"/>
    <property type="match status" value="1"/>
</dbReference>
<dbReference type="InterPro" id="IPR050695">
    <property type="entry name" value="N-acetylmuramoyl_amidase_3"/>
</dbReference>
<dbReference type="CDD" id="cd02696">
    <property type="entry name" value="MurNAc-LAA"/>
    <property type="match status" value="1"/>
</dbReference>
<reference evidence="5 6" key="1">
    <citation type="submission" date="2020-07" db="EMBL/GenBank/DDBJ databases">
        <title>Draft whole-genome sequence of Heliobacterium chlorum DSM 3682, type strain.</title>
        <authorList>
            <person name="Kyndt J.A."/>
            <person name="Meyer T.E."/>
            <person name="Imhoff J.F."/>
        </authorList>
    </citation>
    <scope>NUCLEOTIDE SEQUENCE [LARGE SCALE GENOMIC DNA]</scope>
    <source>
        <strain evidence="5 6">DSM 3682</strain>
    </source>
</reference>
<evidence type="ECO:0000256" key="3">
    <source>
        <dbReference type="SAM" id="MobiDB-lite"/>
    </source>
</evidence>
<dbReference type="SUPFAM" id="SSF53187">
    <property type="entry name" value="Zn-dependent exopeptidases"/>
    <property type="match status" value="1"/>
</dbReference>
<dbReference type="EMBL" id="JACVHF010000001">
    <property type="protein sequence ID" value="MBC9783006.1"/>
    <property type="molecule type" value="Genomic_DNA"/>
</dbReference>